<dbReference type="RefSeq" id="WP_013060729.1">
    <property type="nucleotide sequence ID" value="NC_014032.1"/>
</dbReference>
<sequence length="107" mass="11974">MAIHIAQSKKLIAMEVEIDDYGRIVIPKEVRDHLGIDSGTALKISVEPEEGDGGAITLRPKEQRPPLRRKGELLVHSGELTEKNFDVTEQLRAQRTDRARLHAGIDK</sequence>
<proteinExistence type="predicted"/>
<dbReference type="InterPro" id="IPR037914">
    <property type="entry name" value="SpoVT-AbrB_sf"/>
</dbReference>
<evidence type="ECO:0000256" key="1">
    <source>
        <dbReference type="PROSITE-ProRule" id="PRU01076"/>
    </source>
</evidence>
<gene>
    <name evidence="3" type="ordered locus">SRM_00240</name>
</gene>
<reference evidence="3 4" key="1">
    <citation type="journal article" date="2010" name="ISME J.">
        <title>Fine-scale evolution: genomic, phenotypic and ecological differentiation in two coexisting Salinibacter ruber strains.</title>
        <authorList>
            <person name="Pena A."/>
            <person name="Teeling H."/>
            <person name="Huerta-Cepas J."/>
            <person name="Santos F."/>
            <person name="Yarza P."/>
            <person name="Brito-Echeverria J."/>
            <person name="Lucio M."/>
            <person name="Schmitt-Kopplin P."/>
            <person name="Meseguer I."/>
            <person name="Schenowitz C."/>
            <person name="Dossat C."/>
            <person name="Barbe V."/>
            <person name="Dopazo J."/>
            <person name="Rossello-Mora R."/>
            <person name="Schuler M."/>
            <person name="Glockner F.O."/>
            <person name="Amann R."/>
            <person name="Gabaldon T."/>
            <person name="Anton J."/>
        </authorList>
    </citation>
    <scope>NUCLEOTIDE SEQUENCE [LARGE SCALE GENOMIC DNA]</scope>
    <source>
        <strain evidence="3 4">M8</strain>
    </source>
</reference>
<reference evidence="4" key="2">
    <citation type="submission" date="2010-04" db="EMBL/GenBank/DDBJ databases">
        <title>Genome sequence of Salinibacter ruber M8.</title>
        <authorList>
            <consortium name="Genoscope"/>
        </authorList>
    </citation>
    <scope>NUCLEOTIDE SEQUENCE [LARGE SCALE GENOMIC DNA]</scope>
    <source>
        <strain evidence="4">M8</strain>
    </source>
</reference>
<protein>
    <recommendedName>
        <fullName evidence="2">SpoVT-AbrB domain-containing protein</fullName>
    </recommendedName>
</protein>
<dbReference type="NCBIfam" id="TIGR01439">
    <property type="entry name" value="lp_hng_hel_AbrB"/>
    <property type="match status" value="1"/>
</dbReference>
<feature type="domain" description="SpoVT-AbrB" evidence="2">
    <location>
        <begin position="13"/>
        <end position="63"/>
    </location>
</feature>
<dbReference type="InterPro" id="IPR007159">
    <property type="entry name" value="SpoVT-AbrB_dom"/>
</dbReference>
<dbReference type="SMART" id="SM00966">
    <property type="entry name" value="SpoVT_AbrB"/>
    <property type="match status" value="1"/>
</dbReference>
<evidence type="ECO:0000259" key="2">
    <source>
        <dbReference type="PROSITE" id="PS51740"/>
    </source>
</evidence>
<evidence type="ECO:0000313" key="3">
    <source>
        <dbReference type="EMBL" id="CBH23161.1"/>
    </source>
</evidence>
<dbReference type="PROSITE" id="PS51740">
    <property type="entry name" value="SPOVT_ABRB"/>
    <property type="match status" value="1"/>
</dbReference>
<dbReference type="SUPFAM" id="SSF89447">
    <property type="entry name" value="AbrB/MazE/MraZ-like"/>
    <property type="match status" value="1"/>
</dbReference>
<evidence type="ECO:0000313" key="4">
    <source>
        <dbReference type="Proteomes" id="UP000000933"/>
    </source>
</evidence>
<organism evidence="3 4">
    <name type="scientific">Salinibacter ruber (strain M8)</name>
    <dbReference type="NCBI Taxonomy" id="761659"/>
    <lineage>
        <taxon>Bacteria</taxon>
        <taxon>Pseudomonadati</taxon>
        <taxon>Rhodothermota</taxon>
        <taxon>Rhodothermia</taxon>
        <taxon>Rhodothermales</taxon>
        <taxon>Salinibacteraceae</taxon>
        <taxon>Salinibacter</taxon>
    </lineage>
</organism>
<keyword evidence="1" id="KW-0238">DNA-binding</keyword>
<dbReference type="Gene3D" id="2.10.260.10">
    <property type="match status" value="1"/>
</dbReference>
<accession>D5H556</accession>
<dbReference type="KEGG" id="srm:SRM_00240"/>
<name>D5H556_SALRM</name>
<dbReference type="GO" id="GO:0003677">
    <property type="term" value="F:DNA binding"/>
    <property type="evidence" value="ECO:0007669"/>
    <property type="project" value="UniProtKB-UniRule"/>
</dbReference>
<dbReference type="HOGENOM" id="CLU_2208218_0_0_10"/>
<dbReference type="EMBL" id="FP565814">
    <property type="protein sequence ID" value="CBH23161.1"/>
    <property type="molecule type" value="Genomic_DNA"/>
</dbReference>
<dbReference type="Proteomes" id="UP000000933">
    <property type="component" value="Chromosome"/>
</dbReference>
<dbReference type="Pfam" id="PF04014">
    <property type="entry name" value="MazE_antitoxin"/>
    <property type="match status" value="1"/>
</dbReference>
<dbReference type="AlphaFoldDB" id="D5H556"/>